<dbReference type="InterPro" id="IPR038418">
    <property type="entry name" value="6-PTP_synth/QueD_sf"/>
</dbReference>
<dbReference type="GO" id="GO:0070497">
    <property type="term" value="F:6-carboxytetrahydropterin synthase activity"/>
    <property type="evidence" value="ECO:0007669"/>
    <property type="project" value="UniProtKB-EC"/>
</dbReference>
<proteinExistence type="inferred from homology"/>
<dbReference type="InterPro" id="IPR007115">
    <property type="entry name" value="6-PTP_synth/QueD"/>
</dbReference>
<evidence type="ECO:0000256" key="5">
    <source>
        <dbReference type="PIRNR" id="PIRNR006113"/>
    </source>
</evidence>
<dbReference type="GO" id="GO:0046872">
    <property type="term" value="F:metal ion binding"/>
    <property type="evidence" value="ECO:0007669"/>
    <property type="project" value="UniProtKB-KW"/>
</dbReference>
<name>A0A4R9GJB3_9LEPT</name>
<keyword evidence="8" id="KW-1185">Reference proteome</keyword>
<dbReference type="PIRSF" id="PIRSF006113">
    <property type="entry name" value="PTP_synth"/>
    <property type="match status" value="1"/>
</dbReference>
<dbReference type="EC" id="4.-.-.-" evidence="5"/>
<evidence type="ECO:0000256" key="1">
    <source>
        <dbReference type="ARBA" id="ARBA00005061"/>
    </source>
</evidence>
<reference evidence="7" key="1">
    <citation type="journal article" date="2019" name="PLoS Negl. Trop. Dis.">
        <title>Revisiting the worldwide diversity of Leptospira species in the environment.</title>
        <authorList>
            <person name="Vincent A.T."/>
            <person name="Schiettekatte O."/>
            <person name="Bourhy P."/>
            <person name="Veyrier F.J."/>
            <person name="Picardeau M."/>
        </authorList>
    </citation>
    <scope>NUCLEOTIDE SEQUENCE [LARGE SCALE GENOMIC DNA]</scope>
    <source>
        <strain evidence="7">SSW15</strain>
    </source>
</reference>
<organism evidence="7 8">
    <name type="scientific">Leptospira fletcheri</name>
    <dbReference type="NCBI Taxonomy" id="2484981"/>
    <lineage>
        <taxon>Bacteria</taxon>
        <taxon>Pseudomonadati</taxon>
        <taxon>Spirochaetota</taxon>
        <taxon>Spirochaetia</taxon>
        <taxon>Leptospirales</taxon>
        <taxon>Leptospiraceae</taxon>
        <taxon>Leptospira</taxon>
    </lineage>
</organism>
<accession>A0A4R9GJB3</accession>
<comment type="cofactor">
    <cofactor evidence="5 6">
        <name>Zn(2+)</name>
        <dbReference type="ChEBI" id="CHEBI:29105"/>
    </cofactor>
    <text evidence="5 6">Binds 1 zinc ion per subunit.</text>
</comment>
<dbReference type="RefSeq" id="WP_135767909.1">
    <property type="nucleotide sequence ID" value="NZ_RQET01000004.1"/>
</dbReference>
<keyword evidence="5" id="KW-0671">Queuosine biosynthesis</keyword>
<dbReference type="AlphaFoldDB" id="A0A4R9GJB3"/>
<evidence type="ECO:0000256" key="3">
    <source>
        <dbReference type="ARBA" id="ARBA00018141"/>
    </source>
</evidence>
<dbReference type="Proteomes" id="UP000298458">
    <property type="component" value="Unassembled WGS sequence"/>
</dbReference>
<evidence type="ECO:0000313" key="8">
    <source>
        <dbReference type="Proteomes" id="UP000298458"/>
    </source>
</evidence>
<dbReference type="Pfam" id="PF01242">
    <property type="entry name" value="PTPS"/>
    <property type="match status" value="1"/>
</dbReference>
<dbReference type="UniPathway" id="UPA00391"/>
<comment type="catalytic activity">
    <reaction evidence="4 5">
        <text>7,8-dihydroneopterin 3'-triphosphate + H2O = 6-carboxy-5,6,7,8-tetrahydropterin + triphosphate + acetaldehyde + 2 H(+)</text>
        <dbReference type="Rhea" id="RHEA:27966"/>
        <dbReference type="ChEBI" id="CHEBI:15343"/>
        <dbReference type="ChEBI" id="CHEBI:15377"/>
        <dbReference type="ChEBI" id="CHEBI:15378"/>
        <dbReference type="ChEBI" id="CHEBI:18036"/>
        <dbReference type="ChEBI" id="CHEBI:58462"/>
        <dbReference type="ChEBI" id="CHEBI:61032"/>
        <dbReference type="EC" id="4.1.2.50"/>
    </reaction>
</comment>
<comment type="pathway">
    <text evidence="1 5">Purine metabolism; 7-cyano-7-deazaguanine biosynthesis.</text>
</comment>
<evidence type="ECO:0000256" key="2">
    <source>
        <dbReference type="ARBA" id="ARBA00008900"/>
    </source>
</evidence>
<sequence length="135" mass="15884">MFFQETGKFYIRIEERFESSHFLYKYFQDGSDEPIHGHSFKVEVYLSGKRNIGEDGISFDFLTSKKRLRELVSELDHILINQHADFIRTNPTSENMARWFYHHIKDSVHASSGRVDRIVIHEGPENLAFFEPSEG</sequence>
<feature type="binding site" evidence="6">
    <location>
        <position position="36"/>
    </location>
    <ligand>
        <name>Zn(2+)</name>
        <dbReference type="ChEBI" id="CHEBI:29105"/>
    </ligand>
</feature>
<protein>
    <recommendedName>
        <fullName evidence="3 5">6-carboxy-5,6,7,8-tetrahydropterin synthase</fullName>
        <ecNumber evidence="5">4.-.-.-</ecNumber>
    </recommendedName>
</protein>
<evidence type="ECO:0000313" key="7">
    <source>
        <dbReference type="EMBL" id="TGK12511.1"/>
    </source>
</evidence>
<dbReference type="EMBL" id="RQET01000004">
    <property type="protein sequence ID" value="TGK12511.1"/>
    <property type="molecule type" value="Genomic_DNA"/>
</dbReference>
<keyword evidence="5 6" id="KW-0862">Zinc</keyword>
<dbReference type="PANTHER" id="PTHR12589:SF8">
    <property type="entry name" value="6-CARBOXY-5,6,7,8-TETRAHYDROPTERIN SYNTHASE"/>
    <property type="match status" value="1"/>
</dbReference>
<dbReference type="SUPFAM" id="SSF55620">
    <property type="entry name" value="Tetrahydrobiopterin biosynthesis enzymes-like"/>
    <property type="match status" value="1"/>
</dbReference>
<keyword evidence="5 6" id="KW-0479">Metal-binding</keyword>
<dbReference type="Gene3D" id="3.30.479.10">
    <property type="entry name" value="6-pyruvoyl tetrahydropterin synthase/QueD"/>
    <property type="match status" value="1"/>
</dbReference>
<comment type="similarity">
    <text evidence="2 5">Belongs to the PTPS family. QueD subfamily.</text>
</comment>
<dbReference type="PANTHER" id="PTHR12589">
    <property type="entry name" value="PYRUVOYL TETRAHYDROBIOPTERIN SYNTHASE"/>
    <property type="match status" value="1"/>
</dbReference>
<evidence type="ECO:0000256" key="6">
    <source>
        <dbReference type="PIRSR" id="PIRSR006113-2"/>
    </source>
</evidence>
<feature type="binding site" evidence="6">
    <location>
        <position position="38"/>
    </location>
    <ligand>
        <name>Zn(2+)</name>
        <dbReference type="ChEBI" id="CHEBI:29105"/>
    </ligand>
</feature>
<keyword evidence="5" id="KW-0456">Lyase</keyword>
<comment type="caution">
    <text evidence="7">The sequence shown here is derived from an EMBL/GenBank/DDBJ whole genome shotgun (WGS) entry which is preliminary data.</text>
</comment>
<gene>
    <name evidence="7" type="ORF">EHO60_09770</name>
</gene>
<feature type="binding site" evidence="6">
    <location>
        <position position="21"/>
    </location>
    <ligand>
        <name>Zn(2+)</name>
        <dbReference type="ChEBI" id="CHEBI:29105"/>
    </ligand>
</feature>
<evidence type="ECO:0000256" key="4">
    <source>
        <dbReference type="ARBA" id="ARBA00048807"/>
    </source>
</evidence>
<dbReference type="OrthoDB" id="9804698at2"/>
<dbReference type="GO" id="GO:0008616">
    <property type="term" value="P:tRNA queuosine(34) biosynthetic process"/>
    <property type="evidence" value="ECO:0007669"/>
    <property type="project" value="UniProtKB-KW"/>
</dbReference>